<evidence type="ECO:0000313" key="17">
    <source>
        <dbReference type="Proteomes" id="UP001374535"/>
    </source>
</evidence>
<proteinExistence type="predicted"/>
<reference evidence="16 17" key="1">
    <citation type="journal article" date="2023" name="Life. Sci Alliance">
        <title>Evolutionary insights into 3D genome organization and epigenetic landscape of Vigna mungo.</title>
        <authorList>
            <person name="Junaid A."/>
            <person name="Singh B."/>
            <person name="Bhatia S."/>
        </authorList>
    </citation>
    <scope>NUCLEOTIDE SEQUENCE [LARGE SCALE GENOMIC DNA]</scope>
    <source>
        <strain evidence="16">Urdbean</strain>
    </source>
</reference>
<keyword evidence="2" id="KW-1003">Cell membrane</keyword>
<sequence>MALTSSTLTSFTSFFCLCVFCVNAVTYKEILQTGQSLGTSDSVVSDSGKFELCFFNRVRDNSTKYYVGIRYKRVPNDKNKIVWVANRDYALETSSAVLTFQPDGNFVIMDGQVTYRVNKVSNNFSIYAMLLDSGNLILLKTSNKQILWQSFDHPTDTLLPGMKLGHDKGNTWSLRSWTSADDPAPGAFSLEYNLGRVSLIINNGSNAFWIDDHYNDTIGNFIRRSGVSMDSYFTLPVGNDSRLVLEVSGELNQEYWSDEQRHWVSIQSSKCANNSCGAFSICNPKARDPCDCLYGFRPSDADSWNNGNKSAGCVRNKDLSSCSNAAESNDKFKQLYNVKSPTLDSLRKINTTKECESTCSRNCSCLAFAYYLNGDCQLWLGSVLNLKNVSTDVDNSDNSNPIFYLRLAASELDDSGEDLLHFDISMSMKVEDSELTESDRSAKVKKEVKLPLFSFESVAAATNNFSDANKLGEGGFGPGTLFNGDEVAVKRLSRRSGQGWEELRNEALLIAKLQHNNLVRLLGCCIDRNEKMLIYEFMPNKSLDLFLFDATKKQMLDWGTRVRIIDGIAQGILYLHQYSRFRIIHRDLKASNILLDSHMNPKISDFGLAKIFGDNELQANTNRIKRFIKDSIFNLTPQDNDDFIWYDFLYGVHLKFSSCDEAWDLWTRNSGLDLMDSALDDSDTLGNNSMHTVPRYVNIGLLCVQESPEDRPTMSDVVSMIGNDTVPLPSPKPPAFLKVRGDHSSSLPSTSTERFSVDYPGRPPTKLIIQADHSGHQADHPGHPTDHPGRPFGSLDRPSRSTNYQTNHQADHPGRPTTRPIIQVDHPGHQADHPGHQADKCVVEGGRPGRSDQGQWREFGQLRAEQCGAGRSEVVGALMGLDEDITEGPPGGFQKDIEKTNRLDGRRQVQRVDSVSGSNTETFGAHRGAELVFPIDVNTTFRPQPLGLNHPALRPPLFGPSAPTIRPIGLNCSAHRPQPSGPLASIARPFGLNHLALQAIVNLQIKNPDRPFRRSATVDLQQNIPVGLSEGRRPWIFNKISRPAFPKVGDRGSSTKYPGRPF</sequence>
<dbReference type="InterPro" id="IPR011009">
    <property type="entry name" value="Kinase-like_dom_sf"/>
</dbReference>
<dbReference type="InterPro" id="IPR003609">
    <property type="entry name" value="Pan_app"/>
</dbReference>
<evidence type="ECO:0000256" key="2">
    <source>
        <dbReference type="ARBA" id="ARBA00022475"/>
    </source>
</evidence>
<dbReference type="PROSITE" id="PS50011">
    <property type="entry name" value="PROTEIN_KINASE_DOM"/>
    <property type="match status" value="1"/>
</dbReference>
<evidence type="ECO:0000256" key="6">
    <source>
        <dbReference type="ARBA" id="ARBA00022741"/>
    </source>
</evidence>
<dbReference type="EMBL" id="CP144694">
    <property type="protein sequence ID" value="WVZ03381.1"/>
    <property type="molecule type" value="Genomic_DNA"/>
</dbReference>
<evidence type="ECO:0000256" key="12">
    <source>
        <dbReference type="SAM" id="SignalP"/>
    </source>
</evidence>
<dbReference type="Pfam" id="PF07714">
    <property type="entry name" value="PK_Tyr_Ser-Thr"/>
    <property type="match status" value="1"/>
</dbReference>
<dbReference type="SMART" id="SM00473">
    <property type="entry name" value="PAN_AP"/>
    <property type="match status" value="1"/>
</dbReference>
<feature type="region of interest" description="Disordered" evidence="11">
    <location>
        <begin position="724"/>
        <end position="761"/>
    </location>
</feature>
<keyword evidence="5 12" id="KW-0732">Signal</keyword>
<dbReference type="Gene3D" id="1.10.510.10">
    <property type="entry name" value="Transferase(Phosphotransferase) domain 1"/>
    <property type="match status" value="2"/>
</dbReference>
<dbReference type="SMART" id="SM00220">
    <property type="entry name" value="S_TKc"/>
    <property type="match status" value="1"/>
</dbReference>
<dbReference type="SMART" id="SM00108">
    <property type="entry name" value="B_lectin"/>
    <property type="match status" value="1"/>
</dbReference>
<name>A0AAQ3N6U1_VIGMU</name>
<keyword evidence="9" id="KW-1015">Disulfide bond</keyword>
<dbReference type="Gene3D" id="2.90.10.10">
    <property type="entry name" value="Bulb-type lectin domain"/>
    <property type="match status" value="1"/>
</dbReference>
<evidence type="ECO:0000256" key="3">
    <source>
        <dbReference type="ARBA" id="ARBA00022527"/>
    </source>
</evidence>
<dbReference type="GO" id="GO:0005886">
    <property type="term" value="C:plasma membrane"/>
    <property type="evidence" value="ECO:0007669"/>
    <property type="project" value="UniProtKB-SubCell"/>
</dbReference>
<dbReference type="PROSITE" id="PS00108">
    <property type="entry name" value="PROTEIN_KINASE_ST"/>
    <property type="match status" value="1"/>
</dbReference>
<dbReference type="FunFam" id="3.30.200.20:FF:000951">
    <property type="entry name" value="Uncharacterized protein"/>
    <property type="match status" value="1"/>
</dbReference>
<keyword evidence="6" id="KW-0547">Nucleotide-binding</keyword>
<keyword evidence="7" id="KW-0418">Kinase</keyword>
<dbReference type="FunFam" id="1.10.510.10:FF:001019">
    <property type="entry name" value="G-type lectin S-receptor-like serine/threonine-protein kinase B120"/>
    <property type="match status" value="1"/>
</dbReference>
<dbReference type="Proteomes" id="UP001374535">
    <property type="component" value="Chromosome 7"/>
</dbReference>
<dbReference type="SUPFAM" id="SSF51110">
    <property type="entry name" value="alpha-D-mannose-specific plant lectins"/>
    <property type="match status" value="1"/>
</dbReference>
<dbReference type="Pfam" id="PF08276">
    <property type="entry name" value="PAN_2"/>
    <property type="match status" value="1"/>
</dbReference>
<organism evidence="16 17">
    <name type="scientific">Vigna mungo</name>
    <name type="common">Black gram</name>
    <name type="synonym">Phaseolus mungo</name>
    <dbReference type="NCBI Taxonomy" id="3915"/>
    <lineage>
        <taxon>Eukaryota</taxon>
        <taxon>Viridiplantae</taxon>
        <taxon>Streptophyta</taxon>
        <taxon>Embryophyta</taxon>
        <taxon>Tracheophyta</taxon>
        <taxon>Spermatophyta</taxon>
        <taxon>Magnoliopsida</taxon>
        <taxon>eudicotyledons</taxon>
        <taxon>Gunneridae</taxon>
        <taxon>Pentapetalae</taxon>
        <taxon>rosids</taxon>
        <taxon>fabids</taxon>
        <taxon>Fabales</taxon>
        <taxon>Fabaceae</taxon>
        <taxon>Papilionoideae</taxon>
        <taxon>50 kb inversion clade</taxon>
        <taxon>NPAAA clade</taxon>
        <taxon>indigoferoid/millettioid clade</taxon>
        <taxon>Phaseoleae</taxon>
        <taxon>Vigna</taxon>
    </lineage>
</organism>
<dbReference type="CDD" id="cd01098">
    <property type="entry name" value="PAN_AP_plant"/>
    <property type="match status" value="1"/>
</dbReference>
<feature type="compositionally biased region" description="Polar residues" evidence="11">
    <location>
        <begin position="744"/>
        <end position="754"/>
    </location>
</feature>
<dbReference type="GO" id="GO:0004674">
    <property type="term" value="F:protein serine/threonine kinase activity"/>
    <property type="evidence" value="ECO:0007669"/>
    <property type="project" value="UniProtKB-KW"/>
</dbReference>
<dbReference type="InterPro" id="IPR001245">
    <property type="entry name" value="Ser-Thr/Tyr_kinase_cat_dom"/>
</dbReference>
<evidence type="ECO:0000259" key="14">
    <source>
        <dbReference type="PROSITE" id="PS50927"/>
    </source>
</evidence>
<dbReference type="InterPro" id="IPR001480">
    <property type="entry name" value="Bulb-type_lectin_dom"/>
</dbReference>
<evidence type="ECO:0000256" key="5">
    <source>
        <dbReference type="ARBA" id="ARBA00022729"/>
    </source>
</evidence>
<evidence type="ECO:0000256" key="4">
    <source>
        <dbReference type="ARBA" id="ARBA00022679"/>
    </source>
</evidence>
<feature type="domain" description="Bulb-type lectin" evidence="14">
    <location>
        <begin position="28"/>
        <end position="151"/>
    </location>
</feature>
<evidence type="ECO:0000313" key="16">
    <source>
        <dbReference type="EMBL" id="WVZ03381.1"/>
    </source>
</evidence>
<evidence type="ECO:0000259" key="15">
    <source>
        <dbReference type="PROSITE" id="PS50948"/>
    </source>
</evidence>
<dbReference type="GO" id="GO:0005524">
    <property type="term" value="F:ATP binding"/>
    <property type="evidence" value="ECO:0007669"/>
    <property type="project" value="UniProtKB-KW"/>
</dbReference>
<dbReference type="GO" id="GO:0048544">
    <property type="term" value="P:recognition of pollen"/>
    <property type="evidence" value="ECO:0007669"/>
    <property type="project" value="InterPro"/>
</dbReference>
<dbReference type="InterPro" id="IPR000858">
    <property type="entry name" value="S_locus_glycoprot_dom"/>
</dbReference>
<protein>
    <recommendedName>
        <fullName evidence="18">Non-specific serine/threonine protein kinase</fullName>
    </recommendedName>
</protein>
<feature type="domain" description="Protein kinase" evidence="13">
    <location>
        <begin position="465"/>
        <end position="726"/>
    </location>
</feature>
<dbReference type="AlphaFoldDB" id="A0AAQ3N6U1"/>
<evidence type="ECO:0008006" key="18">
    <source>
        <dbReference type="Google" id="ProtNLM"/>
    </source>
</evidence>
<dbReference type="Pfam" id="PF00954">
    <property type="entry name" value="S_locus_glycop"/>
    <property type="match status" value="1"/>
</dbReference>
<keyword evidence="2" id="KW-0472">Membrane</keyword>
<evidence type="ECO:0000256" key="8">
    <source>
        <dbReference type="ARBA" id="ARBA00022840"/>
    </source>
</evidence>
<feature type="compositionally biased region" description="Basic and acidic residues" evidence="11">
    <location>
        <begin position="773"/>
        <end position="789"/>
    </location>
</feature>
<keyword evidence="4" id="KW-0808">Transferase</keyword>
<accession>A0AAQ3N6U1</accession>
<evidence type="ECO:0000256" key="11">
    <source>
        <dbReference type="SAM" id="MobiDB-lite"/>
    </source>
</evidence>
<dbReference type="InterPro" id="IPR036426">
    <property type="entry name" value="Bulb-type_lectin_dom_sf"/>
</dbReference>
<dbReference type="CDD" id="cd00028">
    <property type="entry name" value="B_lectin"/>
    <property type="match status" value="1"/>
</dbReference>
<dbReference type="Pfam" id="PF01453">
    <property type="entry name" value="B_lectin"/>
    <property type="match status" value="1"/>
</dbReference>
<keyword evidence="10" id="KW-0325">Glycoprotein</keyword>
<dbReference type="PANTHER" id="PTHR27002:SF1075">
    <property type="entry name" value="RECEPTOR-LIKE SERINE_THREONINE-PROTEIN KINASE"/>
    <property type="match status" value="1"/>
</dbReference>
<dbReference type="InterPro" id="IPR008271">
    <property type="entry name" value="Ser/Thr_kinase_AS"/>
</dbReference>
<dbReference type="SUPFAM" id="SSF56112">
    <property type="entry name" value="Protein kinase-like (PK-like)"/>
    <property type="match status" value="1"/>
</dbReference>
<dbReference type="PROSITE" id="PS50948">
    <property type="entry name" value="PAN"/>
    <property type="match status" value="1"/>
</dbReference>
<keyword evidence="3" id="KW-0723">Serine/threonine-protein kinase</keyword>
<feature type="domain" description="Apple" evidence="15">
    <location>
        <begin position="322"/>
        <end position="408"/>
    </location>
</feature>
<feature type="signal peptide" evidence="12">
    <location>
        <begin position="1"/>
        <end position="24"/>
    </location>
</feature>
<dbReference type="Gene3D" id="3.30.200.20">
    <property type="entry name" value="Phosphorylase Kinase, domain 1"/>
    <property type="match status" value="1"/>
</dbReference>
<feature type="region of interest" description="Disordered" evidence="11">
    <location>
        <begin position="773"/>
        <end position="818"/>
    </location>
</feature>
<evidence type="ECO:0000256" key="9">
    <source>
        <dbReference type="ARBA" id="ARBA00023157"/>
    </source>
</evidence>
<keyword evidence="8" id="KW-0067">ATP-binding</keyword>
<dbReference type="PROSITE" id="PS50927">
    <property type="entry name" value="BULB_LECTIN"/>
    <property type="match status" value="1"/>
</dbReference>
<evidence type="ECO:0000259" key="13">
    <source>
        <dbReference type="PROSITE" id="PS50011"/>
    </source>
</evidence>
<evidence type="ECO:0000256" key="10">
    <source>
        <dbReference type="ARBA" id="ARBA00023180"/>
    </source>
</evidence>
<dbReference type="InterPro" id="IPR000719">
    <property type="entry name" value="Prot_kinase_dom"/>
</dbReference>
<gene>
    <name evidence="16" type="ORF">V8G54_024187</name>
</gene>
<evidence type="ECO:0000256" key="7">
    <source>
        <dbReference type="ARBA" id="ARBA00022777"/>
    </source>
</evidence>
<evidence type="ECO:0000256" key="1">
    <source>
        <dbReference type="ARBA" id="ARBA00004251"/>
    </source>
</evidence>
<feature type="chain" id="PRO_5043014944" description="Non-specific serine/threonine protein kinase" evidence="12">
    <location>
        <begin position="25"/>
        <end position="1062"/>
    </location>
</feature>
<keyword evidence="17" id="KW-1185">Reference proteome</keyword>
<dbReference type="PANTHER" id="PTHR27002">
    <property type="entry name" value="RECEPTOR-LIKE SERINE/THREONINE-PROTEIN KINASE SD1-8"/>
    <property type="match status" value="1"/>
</dbReference>
<comment type="subcellular location">
    <subcellularLocation>
        <location evidence="1">Cell membrane</location>
        <topology evidence="1">Single-pass type I membrane protein</topology>
    </subcellularLocation>
</comment>